<dbReference type="GO" id="GO:0009252">
    <property type="term" value="P:peptidoglycan biosynthetic process"/>
    <property type="evidence" value="ECO:0007669"/>
    <property type="project" value="UniProtKB-KW"/>
</dbReference>
<dbReference type="InterPro" id="IPR013815">
    <property type="entry name" value="ATP_grasp_subdomain_1"/>
</dbReference>
<organism evidence="11">
    <name type="scientific">marine metagenome</name>
    <dbReference type="NCBI Taxonomy" id="408172"/>
    <lineage>
        <taxon>unclassified sequences</taxon>
        <taxon>metagenomes</taxon>
        <taxon>ecological metagenomes</taxon>
    </lineage>
</organism>
<evidence type="ECO:0000256" key="1">
    <source>
        <dbReference type="ARBA" id="ARBA00004496"/>
    </source>
</evidence>
<dbReference type="GO" id="GO:0005524">
    <property type="term" value="F:ATP binding"/>
    <property type="evidence" value="ECO:0007669"/>
    <property type="project" value="UniProtKB-KW"/>
</dbReference>
<keyword evidence="8" id="KW-0573">Peptidoglycan synthesis</keyword>
<dbReference type="InterPro" id="IPR000291">
    <property type="entry name" value="D-Ala_lig_Van_CS"/>
</dbReference>
<dbReference type="InterPro" id="IPR011095">
    <property type="entry name" value="Dala_Dala_lig_C"/>
</dbReference>
<evidence type="ECO:0000256" key="7">
    <source>
        <dbReference type="ARBA" id="ARBA00022960"/>
    </source>
</evidence>
<dbReference type="PANTHER" id="PTHR23132:SF23">
    <property type="entry name" value="D-ALANINE--D-ALANINE LIGASE B"/>
    <property type="match status" value="1"/>
</dbReference>
<dbReference type="Pfam" id="PF07478">
    <property type="entry name" value="Dala_Dala_lig_C"/>
    <property type="match status" value="1"/>
</dbReference>
<gene>
    <name evidence="11" type="ORF">METZ01_LOCUS16483</name>
</gene>
<dbReference type="SUPFAM" id="SSF52440">
    <property type="entry name" value="PreATP-grasp domain"/>
    <property type="match status" value="1"/>
</dbReference>
<feature type="domain" description="ATP-grasp" evidence="10">
    <location>
        <begin position="94"/>
        <end position="290"/>
    </location>
</feature>
<name>A0A381PBP9_9ZZZZ</name>
<dbReference type="InterPro" id="IPR011761">
    <property type="entry name" value="ATP-grasp"/>
</dbReference>
<dbReference type="InterPro" id="IPR016185">
    <property type="entry name" value="PreATP-grasp_dom_sf"/>
</dbReference>
<reference evidence="11" key="1">
    <citation type="submission" date="2018-05" db="EMBL/GenBank/DDBJ databases">
        <authorList>
            <person name="Lanie J.A."/>
            <person name="Ng W.-L."/>
            <person name="Kazmierczak K.M."/>
            <person name="Andrzejewski T.M."/>
            <person name="Davidsen T.M."/>
            <person name="Wayne K.J."/>
            <person name="Tettelin H."/>
            <person name="Glass J.I."/>
            <person name="Rusch D."/>
            <person name="Podicherti R."/>
            <person name="Tsui H.-C.T."/>
            <person name="Winkler M.E."/>
        </authorList>
    </citation>
    <scope>NUCLEOTIDE SEQUENCE</scope>
</reference>
<dbReference type="EMBL" id="UINC01000921">
    <property type="protein sequence ID" value="SUZ63629.1"/>
    <property type="molecule type" value="Genomic_DNA"/>
</dbReference>
<dbReference type="Gene3D" id="3.30.470.20">
    <property type="entry name" value="ATP-grasp fold, B domain"/>
    <property type="match status" value="1"/>
</dbReference>
<dbReference type="GO" id="GO:0046872">
    <property type="term" value="F:metal ion binding"/>
    <property type="evidence" value="ECO:0007669"/>
    <property type="project" value="InterPro"/>
</dbReference>
<protein>
    <recommendedName>
        <fullName evidence="10">ATP-grasp domain-containing protein</fullName>
    </recommendedName>
</protein>
<dbReference type="Gene3D" id="3.30.1490.20">
    <property type="entry name" value="ATP-grasp fold, A domain"/>
    <property type="match status" value="1"/>
</dbReference>
<dbReference type="PANTHER" id="PTHR23132">
    <property type="entry name" value="D-ALANINE--D-ALANINE LIGASE"/>
    <property type="match status" value="1"/>
</dbReference>
<dbReference type="GO" id="GO:0071555">
    <property type="term" value="P:cell wall organization"/>
    <property type="evidence" value="ECO:0007669"/>
    <property type="project" value="UniProtKB-KW"/>
</dbReference>
<dbReference type="GO" id="GO:0008360">
    <property type="term" value="P:regulation of cell shape"/>
    <property type="evidence" value="ECO:0007669"/>
    <property type="project" value="UniProtKB-KW"/>
</dbReference>
<keyword evidence="7" id="KW-0133">Cell shape</keyword>
<dbReference type="Pfam" id="PF01820">
    <property type="entry name" value="Dala_Dala_lig_N"/>
    <property type="match status" value="1"/>
</dbReference>
<dbReference type="GO" id="GO:0005829">
    <property type="term" value="C:cytosol"/>
    <property type="evidence" value="ECO:0007669"/>
    <property type="project" value="TreeGrafter"/>
</dbReference>
<dbReference type="NCBIfam" id="NF002378">
    <property type="entry name" value="PRK01372.1"/>
    <property type="match status" value="1"/>
</dbReference>
<dbReference type="InterPro" id="IPR011127">
    <property type="entry name" value="Dala_Dala_lig_N"/>
</dbReference>
<keyword evidence="5" id="KW-0547">Nucleotide-binding</keyword>
<dbReference type="InterPro" id="IPR005905">
    <property type="entry name" value="D_ala_D_ala"/>
</dbReference>
<keyword evidence="6" id="KW-0067">ATP-binding</keyword>
<evidence type="ECO:0000256" key="2">
    <source>
        <dbReference type="ARBA" id="ARBA00010871"/>
    </source>
</evidence>
<evidence type="ECO:0000256" key="3">
    <source>
        <dbReference type="ARBA" id="ARBA00022490"/>
    </source>
</evidence>
<dbReference type="Gene3D" id="3.40.50.20">
    <property type="match status" value="1"/>
</dbReference>
<dbReference type="AlphaFoldDB" id="A0A381PBP9"/>
<comment type="similarity">
    <text evidence="2">Belongs to the D-alanine--D-alanine ligase family.</text>
</comment>
<accession>A0A381PBP9</accession>
<comment type="subcellular location">
    <subcellularLocation>
        <location evidence="1">Cytoplasm</location>
    </subcellularLocation>
</comment>
<dbReference type="GO" id="GO:0008716">
    <property type="term" value="F:D-alanine-D-alanine ligase activity"/>
    <property type="evidence" value="ECO:0007669"/>
    <property type="project" value="InterPro"/>
</dbReference>
<evidence type="ECO:0000256" key="5">
    <source>
        <dbReference type="ARBA" id="ARBA00022741"/>
    </source>
</evidence>
<evidence type="ECO:0000256" key="4">
    <source>
        <dbReference type="ARBA" id="ARBA00022598"/>
    </source>
</evidence>
<sequence length="296" mass="31994">MGGNSAEREVSLHSGEAVVEALQRSGTDVFACDYEGDIRNFLSKLAEADVVFMALHGGEGENGTVQGVLEEESIVYTGSGPDASALAMDKVASKKLMVENELPTPDWEFFTSCEDFEASGEKNRNYPLIVKPNGEGSTVGLTIVKSEAELLPAVQTAEKCDSGILLEEYIPGRELTVGILGEEALPCIEILPLHDHYDYECKYTAGMSNYICPAEMSTVLASQLAQSSLAIHNLLGCRHYSRVDYRLSPEGSFFCLEVNTLPGLTDTSLVPKAAAVVEISFEDLVLKLCTMALHGR</sequence>
<evidence type="ECO:0000256" key="8">
    <source>
        <dbReference type="ARBA" id="ARBA00022984"/>
    </source>
</evidence>
<dbReference type="PROSITE" id="PS00843">
    <property type="entry name" value="DALA_DALA_LIGASE_1"/>
    <property type="match status" value="1"/>
</dbReference>
<dbReference type="PROSITE" id="PS00844">
    <property type="entry name" value="DALA_DALA_LIGASE_2"/>
    <property type="match status" value="1"/>
</dbReference>
<keyword evidence="3" id="KW-0963">Cytoplasm</keyword>
<evidence type="ECO:0000256" key="9">
    <source>
        <dbReference type="ARBA" id="ARBA00023316"/>
    </source>
</evidence>
<dbReference type="PIRSF" id="PIRSF039102">
    <property type="entry name" value="Ddl/VanB"/>
    <property type="match status" value="1"/>
</dbReference>
<evidence type="ECO:0000256" key="6">
    <source>
        <dbReference type="ARBA" id="ARBA00022840"/>
    </source>
</evidence>
<dbReference type="PROSITE" id="PS50975">
    <property type="entry name" value="ATP_GRASP"/>
    <property type="match status" value="1"/>
</dbReference>
<keyword evidence="9" id="KW-0961">Cell wall biogenesis/degradation</keyword>
<proteinExistence type="inferred from homology"/>
<evidence type="ECO:0000259" key="10">
    <source>
        <dbReference type="PROSITE" id="PS50975"/>
    </source>
</evidence>
<dbReference type="HAMAP" id="MF_00047">
    <property type="entry name" value="Dala_Dala_lig"/>
    <property type="match status" value="1"/>
</dbReference>
<keyword evidence="4" id="KW-0436">Ligase</keyword>
<evidence type="ECO:0000313" key="11">
    <source>
        <dbReference type="EMBL" id="SUZ63629.1"/>
    </source>
</evidence>
<dbReference type="SUPFAM" id="SSF56059">
    <property type="entry name" value="Glutathione synthetase ATP-binding domain-like"/>
    <property type="match status" value="1"/>
</dbReference>
<dbReference type="NCBIfam" id="TIGR01205">
    <property type="entry name" value="D_ala_D_alaTIGR"/>
    <property type="match status" value="1"/>
</dbReference>